<organism evidence="2">
    <name type="scientific">marine metagenome</name>
    <dbReference type="NCBI Taxonomy" id="408172"/>
    <lineage>
        <taxon>unclassified sequences</taxon>
        <taxon>metagenomes</taxon>
        <taxon>ecological metagenomes</taxon>
    </lineage>
</organism>
<dbReference type="EMBL" id="UINC01042206">
    <property type="protein sequence ID" value="SVB44521.1"/>
    <property type="molecule type" value="Genomic_DNA"/>
</dbReference>
<evidence type="ECO:0000259" key="1">
    <source>
        <dbReference type="Pfam" id="PF13614"/>
    </source>
</evidence>
<dbReference type="CDD" id="cd02042">
    <property type="entry name" value="ParAB_family"/>
    <property type="match status" value="1"/>
</dbReference>
<reference evidence="2" key="1">
    <citation type="submission" date="2018-05" db="EMBL/GenBank/DDBJ databases">
        <authorList>
            <person name="Lanie J.A."/>
            <person name="Ng W.-L."/>
            <person name="Kazmierczak K.M."/>
            <person name="Andrzejewski T.M."/>
            <person name="Davidsen T.M."/>
            <person name="Wayne K.J."/>
            <person name="Tettelin H."/>
            <person name="Glass J.I."/>
            <person name="Rusch D."/>
            <person name="Podicherti R."/>
            <person name="Tsui H.-C.T."/>
            <person name="Winkler M.E."/>
        </authorList>
    </citation>
    <scope>NUCLEOTIDE SEQUENCE</scope>
</reference>
<evidence type="ECO:0000313" key="2">
    <source>
        <dbReference type="EMBL" id="SVB44521.1"/>
    </source>
</evidence>
<dbReference type="Pfam" id="PF13614">
    <property type="entry name" value="AAA_31"/>
    <property type="match status" value="1"/>
</dbReference>
<accession>A0A382E3H4</accession>
<name>A0A382E3H4_9ZZZZ</name>
<sequence length="226" mass="24871">MAAIEKKILIIDADPQGNASTGLGLLEEDRHPSMYNLLSNNEFNPKSIKETKIPNLNIICSTLDLAASEIELAEMDNRENIMKNILNKIVGYDYLFIDCPPALGLLTINSLVASDSVIVPLQCEFFALEGLSALTSTIETIKSNLNPQIQIEGVVLTMYDKRNSLSALVEEDVRGHFGKKVYKTVIPRNVRISEAPSHGKPVLIYDTSCVGSMAYIGLAKEVIFNQ</sequence>
<dbReference type="InterPro" id="IPR027417">
    <property type="entry name" value="P-loop_NTPase"/>
</dbReference>
<dbReference type="InterPro" id="IPR025669">
    <property type="entry name" value="AAA_dom"/>
</dbReference>
<dbReference type="Gene3D" id="3.40.50.300">
    <property type="entry name" value="P-loop containing nucleotide triphosphate hydrolases"/>
    <property type="match status" value="1"/>
</dbReference>
<dbReference type="PANTHER" id="PTHR13696:SF52">
    <property type="entry name" value="PARA FAMILY PROTEIN CT_582"/>
    <property type="match status" value="1"/>
</dbReference>
<dbReference type="FunFam" id="3.40.50.300:FF:000285">
    <property type="entry name" value="Sporulation initiation inhibitor Soj"/>
    <property type="match status" value="1"/>
</dbReference>
<dbReference type="SUPFAM" id="SSF52540">
    <property type="entry name" value="P-loop containing nucleoside triphosphate hydrolases"/>
    <property type="match status" value="1"/>
</dbReference>
<gene>
    <name evidence="2" type="ORF">METZ01_LOCUS197375</name>
</gene>
<dbReference type="InterPro" id="IPR050678">
    <property type="entry name" value="DNA_Partitioning_ATPase"/>
</dbReference>
<dbReference type="AlphaFoldDB" id="A0A382E3H4"/>
<feature type="domain" description="AAA" evidence="1">
    <location>
        <begin position="1"/>
        <end position="151"/>
    </location>
</feature>
<proteinExistence type="predicted"/>
<dbReference type="PANTHER" id="PTHR13696">
    <property type="entry name" value="P-LOOP CONTAINING NUCLEOSIDE TRIPHOSPHATE HYDROLASE"/>
    <property type="match status" value="1"/>
</dbReference>
<protein>
    <recommendedName>
        <fullName evidence="1">AAA domain-containing protein</fullName>
    </recommendedName>
</protein>